<dbReference type="SUPFAM" id="SSF52172">
    <property type="entry name" value="CheY-like"/>
    <property type="match status" value="1"/>
</dbReference>
<evidence type="ECO:0000256" key="12">
    <source>
        <dbReference type="PROSITE-ProRule" id="PRU00169"/>
    </source>
</evidence>
<keyword evidence="8" id="KW-0067">ATP-binding</keyword>
<dbReference type="Gene3D" id="3.40.50.2300">
    <property type="match status" value="1"/>
</dbReference>
<dbReference type="CDD" id="cd17546">
    <property type="entry name" value="REC_hyHK_CKI1_RcsC-like"/>
    <property type="match status" value="1"/>
</dbReference>
<keyword evidence="7" id="KW-0418">Kinase</keyword>
<evidence type="ECO:0000256" key="10">
    <source>
        <dbReference type="ARBA" id="ARBA00023136"/>
    </source>
</evidence>
<dbReference type="InterPro" id="IPR036097">
    <property type="entry name" value="HisK_dim/P_sf"/>
</dbReference>
<dbReference type="PANTHER" id="PTHR43047">
    <property type="entry name" value="TWO-COMPONENT HISTIDINE PROTEIN KINASE"/>
    <property type="match status" value="1"/>
</dbReference>
<dbReference type="InterPro" id="IPR005467">
    <property type="entry name" value="His_kinase_dom"/>
</dbReference>
<evidence type="ECO:0000313" key="16">
    <source>
        <dbReference type="Proteomes" id="UP000250928"/>
    </source>
</evidence>
<dbReference type="Pfam" id="PF02518">
    <property type="entry name" value="HATPase_c"/>
    <property type="match status" value="1"/>
</dbReference>
<dbReference type="InterPro" id="IPR001789">
    <property type="entry name" value="Sig_transdc_resp-reg_receiver"/>
</dbReference>
<evidence type="ECO:0000256" key="5">
    <source>
        <dbReference type="ARBA" id="ARBA00022679"/>
    </source>
</evidence>
<dbReference type="EC" id="2.7.13.3" evidence="3"/>
<evidence type="ECO:0000256" key="8">
    <source>
        <dbReference type="ARBA" id="ARBA00022840"/>
    </source>
</evidence>
<name>A0A6N4E101_9GAMM</name>
<dbReference type="InterPro" id="IPR003018">
    <property type="entry name" value="GAF"/>
</dbReference>
<evidence type="ECO:0000256" key="11">
    <source>
        <dbReference type="ARBA" id="ARBA00023306"/>
    </source>
</evidence>
<dbReference type="SMART" id="SM00387">
    <property type="entry name" value="HATPase_c"/>
    <property type="match status" value="1"/>
</dbReference>
<dbReference type="SUPFAM" id="SSF55874">
    <property type="entry name" value="ATPase domain of HSP90 chaperone/DNA topoisomerase II/histidine kinase"/>
    <property type="match status" value="1"/>
</dbReference>
<dbReference type="EMBL" id="PQCO01000156">
    <property type="protein sequence ID" value="PUE03582.1"/>
    <property type="molecule type" value="Genomic_DNA"/>
</dbReference>
<comment type="caution">
    <text evidence="15">The sequence shown here is derived from an EMBL/GenBank/DDBJ whole genome shotgun (WGS) entry which is preliminary data.</text>
</comment>
<gene>
    <name evidence="15" type="ORF">C3L24_04535</name>
</gene>
<organism evidence="15 16">
    <name type="scientific">Candidatus Sedimenticola endophacoides</name>
    <dbReference type="NCBI Taxonomy" id="2548426"/>
    <lineage>
        <taxon>Bacteria</taxon>
        <taxon>Pseudomonadati</taxon>
        <taxon>Pseudomonadota</taxon>
        <taxon>Gammaproteobacteria</taxon>
        <taxon>Chromatiales</taxon>
        <taxon>Sedimenticolaceae</taxon>
        <taxon>Sedimenticola</taxon>
    </lineage>
</organism>
<dbReference type="PROSITE" id="PS50109">
    <property type="entry name" value="HIS_KIN"/>
    <property type="match status" value="1"/>
</dbReference>
<dbReference type="Proteomes" id="UP000250928">
    <property type="component" value="Unassembled WGS sequence"/>
</dbReference>
<dbReference type="InterPro" id="IPR036890">
    <property type="entry name" value="HATPase_C_sf"/>
</dbReference>
<evidence type="ECO:0000256" key="2">
    <source>
        <dbReference type="ARBA" id="ARBA00004370"/>
    </source>
</evidence>
<keyword evidence="9" id="KW-0902">Two-component regulatory system</keyword>
<dbReference type="SMART" id="SM00388">
    <property type="entry name" value="HisKA"/>
    <property type="match status" value="1"/>
</dbReference>
<dbReference type="SMART" id="SM00448">
    <property type="entry name" value="REC"/>
    <property type="match status" value="1"/>
</dbReference>
<evidence type="ECO:0000259" key="13">
    <source>
        <dbReference type="PROSITE" id="PS50109"/>
    </source>
</evidence>
<dbReference type="AlphaFoldDB" id="A0A6N4E101"/>
<dbReference type="PANTHER" id="PTHR43047:SF64">
    <property type="entry name" value="HISTIDINE KINASE CONTAINING CHEY-HOMOLOGOUS RECEIVER DOMAIN AND PAS DOMAIN-RELATED"/>
    <property type="match status" value="1"/>
</dbReference>
<dbReference type="InterPro" id="IPR011006">
    <property type="entry name" value="CheY-like_superfamily"/>
</dbReference>
<evidence type="ECO:0000259" key="14">
    <source>
        <dbReference type="PROSITE" id="PS50110"/>
    </source>
</evidence>
<dbReference type="FunFam" id="3.30.565.10:FF:000010">
    <property type="entry name" value="Sensor histidine kinase RcsC"/>
    <property type="match status" value="1"/>
</dbReference>
<dbReference type="GO" id="GO:0016020">
    <property type="term" value="C:membrane"/>
    <property type="evidence" value="ECO:0007669"/>
    <property type="project" value="UniProtKB-SubCell"/>
</dbReference>
<protein>
    <recommendedName>
        <fullName evidence="3">histidine kinase</fullName>
        <ecNumber evidence="3">2.7.13.3</ecNumber>
    </recommendedName>
</protein>
<dbReference type="Gene3D" id="1.10.287.130">
    <property type="match status" value="1"/>
</dbReference>
<evidence type="ECO:0000256" key="6">
    <source>
        <dbReference type="ARBA" id="ARBA00022741"/>
    </source>
</evidence>
<comment type="subcellular location">
    <subcellularLocation>
        <location evidence="2">Membrane</location>
    </subcellularLocation>
</comment>
<feature type="domain" description="Histidine kinase" evidence="13">
    <location>
        <begin position="108"/>
        <end position="328"/>
    </location>
</feature>
<dbReference type="GO" id="GO:0005524">
    <property type="term" value="F:ATP binding"/>
    <property type="evidence" value="ECO:0007669"/>
    <property type="project" value="UniProtKB-KW"/>
</dbReference>
<evidence type="ECO:0000256" key="3">
    <source>
        <dbReference type="ARBA" id="ARBA00012438"/>
    </source>
</evidence>
<dbReference type="Pfam" id="PF00072">
    <property type="entry name" value="Response_reg"/>
    <property type="match status" value="1"/>
</dbReference>
<dbReference type="PRINTS" id="PR00344">
    <property type="entry name" value="BCTRLSENSOR"/>
</dbReference>
<dbReference type="Gene3D" id="3.30.565.10">
    <property type="entry name" value="Histidine kinase-like ATPase, C-terminal domain"/>
    <property type="match status" value="1"/>
</dbReference>
<dbReference type="GO" id="GO:0000155">
    <property type="term" value="F:phosphorelay sensor kinase activity"/>
    <property type="evidence" value="ECO:0007669"/>
    <property type="project" value="InterPro"/>
</dbReference>
<dbReference type="InterPro" id="IPR004358">
    <property type="entry name" value="Sig_transdc_His_kin-like_C"/>
</dbReference>
<dbReference type="CDD" id="cd16922">
    <property type="entry name" value="HATPase_EvgS-ArcB-TorS-like"/>
    <property type="match status" value="1"/>
</dbReference>
<dbReference type="InterPro" id="IPR003594">
    <property type="entry name" value="HATPase_dom"/>
</dbReference>
<keyword evidence="10" id="KW-0472">Membrane</keyword>
<evidence type="ECO:0000256" key="4">
    <source>
        <dbReference type="ARBA" id="ARBA00022553"/>
    </source>
</evidence>
<feature type="modified residue" description="4-aspartylphosphate" evidence="12">
    <location>
        <position position="405"/>
    </location>
</feature>
<keyword evidence="5" id="KW-0808">Transferase</keyword>
<evidence type="ECO:0000256" key="1">
    <source>
        <dbReference type="ARBA" id="ARBA00000085"/>
    </source>
</evidence>
<proteinExistence type="predicted"/>
<dbReference type="PROSITE" id="PS50110">
    <property type="entry name" value="RESPONSE_REGULATORY"/>
    <property type="match status" value="1"/>
</dbReference>
<dbReference type="Pfam" id="PF13185">
    <property type="entry name" value="GAF_2"/>
    <property type="match status" value="1"/>
</dbReference>
<keyword evidence="4 12" id="KW-0597">Phosphoprotein</keyword>
<accession>A0A6N4E101</accession>
<evidence type="ECO:0000256" key="9">
    <source>
        <dbReference type="ARBA" id="ARBA00023012"/>
    </source>
</evidence>
<reference evidence="15 16" key="1">
    <citation type="submission" date="2018-01" db="EMBL/GenBank/DDBJ databases">
        <title>Novel co-symbiosis in the lucinid bivalve Phacoides pectinatus.</title>
        <authorList>
            <person name="Lim S.J."/>
            <person name="Davis B.G."/>
            <person name="Gill D.E."/>
            <person name="Engel A.S."/>
            <person name="Anderson L.C."/>
            <person name="Campbell B.J."/>
        </authorList>
    </citation>
    <scope>NUCLEOTIDE SEQUENCE [LARGE SCALE GENOMIC DNA]</scope>
    <source>
        <strain evidence="15">N3_P5</strain>
    </source>
</reference>
<dbReference type="Pfam" id="PF00512">
    <property type="entry name" value="HisKA"/>
    <property type="match status" value="1"/>
</dbReference>
<keyword evidence="6" id="KW-0547">Nucleotide-binding</keyword>
<comment type="catalytic activity">
    <reaction evidence="1">
        <text>ATP + protein L-histidine = ADP + protein N-phospho-L-histidine.</text>
        <dbReference type="EC" id="2.7.13.3"/>
    </reaction>
</comment>
<sequence length="568" mass="63479">MWADSLREMRTVIHNDYPKLESARGIPEGHFPVTRHMSTPAIDGDLGRLIIGVGNKEVPYEKKDAEHLEFIAAEILKIVLRRRAEQALKLARIEAEKANRAKSMFLANMSHELRTPLNAVLGFSQLLADDPSLGAGQRTHIDVINRSGQHLLQLINDVLDMSKIESGKMSLEIVDMDLSVLVRETVDLMRGRAGEKGLSLYLDQAPGFPQVIRGDGPKIRQILINLLGNAIKFTRYGSISLHLDAEQETFDRITLLGEVRDTGQGIDADDLERIFQPFEQLLAAVEQKGTGLGLAITRQFVELMNGEISVESTPGQGSIFRFTLLVEPGRRERVEAGAREISRQVVGIAGPSRSWRILTVEDNRENRQLLRLQLESAGFEVREAADGVRAVELFQEWRPDFIWMDRRMPRMDGLEAVRRIRALPGGGGVKIAALTASVFEEQREEVLAAGFDDYVRKPYRSGEIFDCMARHLGLSYRYRRQHQVPSEPSREVALPGAGELAVLPEPWLVALGESLEMADGGEALRLIDALVLEHAQYADLAERLRRAVAGYLFEPLVELIGAARALRR</sequence>
<keyword evidence="11" id="KW-0131">Cell cycle</keyword>
<evidence type="ECO:0000313" key="15">
    <source>
        <dbReference type="EMBL" id="PUE03582.1"/>
    </source>
</evidence>
<feature type="domain" description="Response regulatory" evidence="14">
    <location>
        <begin position="356"/>
        <end position="472"/>
    </location>
</feature>
<dbReference type="SUPFAM" id="SSF47384">
    <property type="entry name" value="Homodimeric domain of signal transducing histidine kinase"/>
    <property type="match status" value="1"/>
</dbReference>
<dbReference type="CDD" id="cd00082">
    <property type="entry name" value="HisKA"/>
    <property type="match status" value="1"/>
</dbReference>
<dbReference type="InterPro" id="IPR003661">
    <property type="entry name" value="HisK_dim/P_dom"/>
</dbReference>
<dbReference type="FunFam" id="1.10.287.130:FF:000038">
    <property type="entry name" value="Sensory transduction histidine kinase"/>
    <property type="match status" value="1"/>
</dbReference>
<evidence type="ECO:0000256" key="7">
    <source>
        <dbReference type="ARBA" id="ARBA00022777"/>
    </source>
</evidence>